<organism evidence="2 3">
    <name type="scientific">Xylaria bambusicola</name>
    <dbReference type="NCBI Taxonomy" id="326684"/>
    <lineage>
        <taxon>Eukaryota</taxon>
        <taxon>Fungi</taxon>
        <taxon>Dikarya</taxon>
        <taxon>Ascomycota</taxon>
        <taxon>Pezizomycotina</taxon>
        <taxon>Sordariomycetes</taxon>
        <taxon>Xylariomycetidae</taxon>
        <taxon>Xylariales</taxon>
        <taxon>Xylariaceae</taxon>
        <taxon>Xylaria</taxon>
    </lineage>
</organism>
<comment type="caution">
    <text evidence="2">The sequence shown here is derived from an EMBL/GenBank/DDBJ whole genome shotgun (WGS) entry which is preliminary data.</text>
</comment>
<proteinExistence type="predicted"/>
<feature type="compositionally biased region" description="Polar residues" evidence="1">
    <location>
        <begin position="41"/>
        <end position="56"/>
    </location>
</feature>
<sequence>MACTDAIHVPHTATRAARSDVDSNRQQPQTGRKRTCISRLRPQTPTSTSGCEASAASKTLPLQLSPLAPDVLAPVIRDFDELESVAEEKLYEKMI</sequence>
<accession>A0AAN7V069</accession>
<gene>
    <name evidence="2" type="ORF">RRF57_012915</name>
</gene>
<protein>
    <submittedName>
        <fullName evidence="2">Uncharacterized protein</fullName>
    </submittedName>
</protein>
<name>A0AAN7V069_9PEZI</name>
<keyword evidence="3" id="KW-1185">Reference proteome</keyword>
<dbReference type="AlphaFoldDB" id="A0AAN7V069"/>
<evidence type="ECO:0000256" key="1">
    <source>
        <dbReference type="SAM" id="MobiDB-lite"/>
    </source>
</evidence>
<dbReference type="EMBL" id="JAWHQM010000098">
    <property type="protein sequence ID" value="KAK5637203.1"/>
    <property type="molecule type" value="Genomic_DNA"/>
</dbReference>
<reference evidence="2 3" key="1">
    <citation type="submission" date="2023-10" db="EMBL/GenBank/DDBJ databases">
        <title>Draft genome sequence of Xylaria bambusicola isolate GMP-LS, the root and basal stem rot pathogen of sugarcane in Indonesia.</title>
        <authorList>
            <person name="Selvaraj P."/>
            <person name="Muralishankar V."/>
            <person name="Muruganantham S."/>
            <person name="Sp S."/>
            <person name="Haryani S."/>
            <person name="Lau K.J.X."/>
            <person name="Naqvi N.I."/>
        </authorList>
    </citation>
    <scope>NUCLEOTIDE SEQUENCE [LARGE SCALE GENOMIC DNA]</scope>
    <source>
        <strain evidence="2">GMP-LS</strain>
    </source>
</reference>
<feature type="region of interest" description="Disordered" evidence="1">
    <location>
        <begin position="1"/>
        <end position="56"/>
    </location>
</feature>
<dbReference type="Proteomes" id="UP001305414">
    <property type="component" value="Unassembled WGS sequence"/>
</dbReference>
<evidence type="ECO:0000313" key="2">
    <source>
        <dbReference type="EMBL" id="KAK5637203.1"/>
    </source>
</evidence>
<evidence type="ECO:0000313" key="3">
    <source>
        <dbReference type="Proteomes" id="UP001305414"/>
    </source>
</evidence>